<dbReference type="Proteomes" id="UP000617531">
    <property type="component" value="Unassembled WGS sequence"/>
</dbReference>
<sequence>MRNGLPPAGVDEGSRGDDSMIVMLFPPVRLRCSRDSKGVPAEQEPFVPRREVPQKPGVRRRSSARVLSVATTWRAMARPARFAPIVDAVGP</sequence>
<evidence type="ECO:0000313" key="2">
    <source>
        <dbReference type="Proteomes" id="UP000617531"/>
    </source>
</evidence>
<keyword evidence="2" id="KW-1185">Reference proteome</keyword>
<protein>
    <submittedName>
        <fullName evidence="1">Uncharacterized protein</fullName>
    </submittedName>
</protein>
<accession>A0A8J3GS95</accession>
<dbReference type="EMBL" id="BNAI01000005">
    <property type="protein sequence ID" value="GHF22336.1"/>
    <property type="molecule type" value="Genomic_DNA"/>
</dbReference>
<organism evidence="1 2">
    <name type="scientific">Pseudolysinimonas yzui</name>
    <dbReference type="NCBI Taxonomy" id="2708254"/>
    <lineage>
        <taxon>Bacteria</taxon>
        <taxon>Bacillati</taxon>
        <taxon>Actinomycetota</taxon>
        <taxon>Actinomycetes</taxon>
        <taxon>Micrococcales</taxon>
        <taxon>Microbacteriaceae</taxon>
        <taxon>Pseudolysinimonas</taxon>
    </lineage>
</organism>
<proteinExistence type="predicted"/>
<name>A0A8J3GS95_9MICO</name>
<reference evidence="1" key="2">
    <citation type="submission" date="2020-09" db="EMBL/GenBank/DDBJ databases">
        <authorList>
            <person name="Sun Q."/>
            <person name="Zhou Y."/>
        </authorList>
    </citation>
    <scope>NUCLEOTIDE SEQUENCE</scope>
    <source>
        <strain evidence="1">CGMCC 1.16548</strain>
    </source>
</reference>
<gene>
    <name evidence="1" type="ORF">GCM10011600_24370</name>
</gene>
<evidence type="ECO:0000313" key="1">
    <source>
        <dbReference type="EMBL" id="GHF22336.1"/>
    </source>
</evidence>
<dbReference type="AlphaFoldDB" id="A0A8J3GS95"/>
<comment type="caution">
    <text evidence="1">The sequence shown here is derived from an EMBL/GenBank/DDBJ whole genome shotgun (WGS) entry which is preliminary data.</text>
</comment>
<reference evidence="1" key="1">
    <citation type="journal article" date="2014" name="Int. J. Syst. Evol. Microbiol.">
        <title>Complete genome sequence of Corynebacterium casei LMG S-19264T (=DSM 44701T), isolated from a smear-ripened cheese.</title>
        <authorList>
            <consortium name="US DOE Joint Genome Institute (JGI-PGF)"/>
            <person name="Walter F."/>
            <person name="Albersmeier A."/>
            <person name="Kalinowski J."/>
            <person name="Ruckert C."/>
        </authorList>
    </citation>
    <scope>NUCLEOTIDE SEQUENCE</scope>
    <source>
        <strain evidence="1">CGMCC 1.16548</strain>
    </source>
</reference>